<evidence type="ECO:0000256" key="11">
    <source>
        <dbReference type="NCBIfam" id="TIGR00215"/>
    </source>
</evidence>
<accession>A0ABV2EKJ6</accession>
<comment type="caution">
    <text evidence="13">The sequence shown here is derived from an EMBL/GenBank/DDBJ whole genome shotgun (WGS) entry which is preliminary data.</text>
</comment>
<keyword evidence="8 13" id="KW-0808">Transferase</keyword>
<feature type="compositionally biased region" description="Basic and acidic residues" evidence="12">
    <location>
        <begin position="381"/>
        <end position="394"/>
    </location>
</feature>
<feature type="region of interest" description="Disordered" evidence="12">
    <location>
        <begin position="381"/>
        <end position="407"/>
    </location>
</feature>
<evidence type="ECO:0000256" key="9">
    <source>
        <dbReference type="ARBA" id="ARBA00023098"/>
    </source>
</evidence>
<name>A0ABV2EKJ6_9CAUL</name>
<keyword evidence="14" id="KW-1185">Reference proteome</keyword>
<proteinExistence type="inferred from homology"/>
<evidence type="ECO:0000256" key="1">
    <source>
        <dbReference type="ARBA" id="ARBA00002056"/>
    </source>
</evidence>
<dbReference type="EMBL" id="JBEPLU010000002">
    <property type="protein sequence ID" value="MET3527572.1"/>
    <property type="molecule type" value="Genomic_DNA"/>
</dbReference>
<protein>
    <recommendedName>
        <fullName evidence="4 11">Lipid-A-disaccharide synthase</fullName>
        <ecNumber evidence="3 11">2.4.1.182</ecNumber>
    </recommendedName>
</protein>
<evidence type="ECO:0000256" key="3">
    <source>
        <dbReference type="ARBA" id="ARBA00012687"/>
    </source>
</evidence>
<evidence type="ECO:0000256" key="12">
    <source>
        <dbReference type="SAM" id="MobiDB-lite"/>
    </source>
</evidence>
<sequence>MTRPLCVMLVAAEASGDDRGAGLAKALRARLGEKVRFVGVGGERMSAEGVKSPFDISELSILGLLEGLMAYPKVKARVADTVALAAREKPDVAILIDSWGFTLRVAVGLRKLDPKLPLIKYVAPQVWATRPGRAKTLATSVDHLLSIHVFDAPYFEAEGLPVTFVGNSALNIDFSQADGGRLRAQLGISPETPVLLVLPGSRPGEITRVLPPFAEAAAILKHERPDLEVVIPAAPTVAASVREAAASWAHVVEGETAKLDAMKAATVALACSGTVTTELALAGVPMVIGYRLGAMTHAILKRLIRTPYITLFNIAAKAFVAPELVQDDCNGPALAREIGKRLDDPDLRKAQAAAQSEALLKMGRGGPDPSETAADAVLKLLGERAKTSGPDDRAGQAPAGTDRAHRR</sequence>
<comment type="similarity">
    <text evidence="2">Belongs to the LpxB family.</text>
</comment>
<keyword evidence="9" id="KW-0443">Lipid metabolism</keyword>
<dbReference type="PANTHER" id="PTHR30372">
    <property type="entry name" value="LIPID-A-DISACCHARIDE SYNTHASE"/>
    <property type="match status" value="1"/>
</dbReference>
<keyword evidence="7 13" id="KW-0328">Glycosyltransferase</keyword>
<dbReference type="InterPro" id="IPR003835">
    <property type="entry name" value="Glyco_trans_19"/>
</dbReference>
<evidence type="ECO:0000313" key="13">
    <source>
        <dbReference type="EMBL" id="MET3527572.1"/>
    </source>
</evidence>
<evidence type="ECO:0000256" key="2">
    <source>
        <dbReference type="ARBA" id="ARBA00007868"/>
    </source>
</evidence>
<keyword evidence="5" id="KW-0444">Lipid biosynthesis</keyword>
<dbReference type="Pfam" id="PF02684">
    <property type="entry name" value="LpxB"/>
    <property type="match status" value="1"/>
</dbReference>
<evidence type="ECO:0000256" key="8">
    <source>
        <dbReference type="ARBA" id="ARBA00022679"/>
    </source>
</evidence>
<evidence type="ECO:0000256" key="4">
    <source>
        <dbReference type="ARBA" id="ARBA00020902"/>
    </source>
</evidence>
<comment type="catalytic activity">
    <reaction evidence="10">
        <text>a lipid X + a UDP-2-N,3-O-bis[(3R)-3-hydroxyacyl]-alpha-D-glucosamine = a lipid A disaccharide + UDP + H(+)</text>
        <dbReference type="Rhea" id="RHEA:67828"/>
        <dbReference type="ChEBI" id="CHEBI:15378"/>
        <dbReference type="ChEBI" id="CHEBI:58223"/>
        <dbReference type="ChEBI" id="CHEBI:137748"/>
        <dbReference type="ChEBI" id="CHEBI:176338"/>
        <dbReference type="ChEBI" id="CHEBI:176343"/>
        <dbReference type="EC" id="2.4.1.182"/>
    </reaction>
</comment>
<reference evidence="13 14" key="1">
    <citation type="submission" date="2024-06" db="EMBL/GenBank/DDBJ databases">
        <title>Genomic Encyclopedia of Type Strains, Phase IV (KMG-IV): sequencing the most valuable type-strain genomes for metagenomic binning, comparative biology and taxonomic classification.</title>
        <authorList>
            <person name="Goeker M."/>
        </authorList>
    </citation>
    <scope>NUCLEOTIDE SEQUENCE [LARGE SCALE GENOMIC DNA]</scope>
    <source>
        <strain evidence="13 14">DSM 17809</strain>
    </source>
</reference>
<organism evidence="13 14">
    <name type="scientific">Phenylobacterium koreense</name>
    <dbReference type="NCBI Taxonomy" id="266125"/>
    <lineage>
        <taxon>Bacteria</taxon>
        <taxon>Pseudomonadati</taxon>
        <taxon>Pseudomonadota</taxon>
        <taxon>Alphaproteobacteria</taxon>
        <taxon>Caulobacterales</taxon>
        <taxon>Caulobacteraceae</taxon>
        <taxon>Phenylobacterium</taxon>
    </lineage>
</organism>
<evidence type="ECO:0000256" key="10">
    <source>
        <dbReference type="ARBA" id="ARBA00048975"/>
    </source>
</evidence>
<evidence type="ECO:0000313" key="14">
    <source>
        <dbReference type="Proteomes" id="UP001549110"/>
    </source>
</evidence>
<evidence type="ECO:0000256" key="7">
    <source>
        <dbReference type="ARBA" id="ARBA00022676"/>
    </source>
</evidence>
<gene>
    <name evidence="13" type="ORF">ABID41_002690</name>
</gene>
<dbReference type="GO" id="GO:0008915">
    <property type="term" value="F:lipid-A-disaccharide synthase activity"/>
    <property type="evidence" value="ECO:0007669"/>
    <property type="project" value="UniProtKB-EC"/>
</dbReference>
<keyword evidence="6" id="KW-0441">Lipid A biosynthesis</keyword>
<evidence type="ECO:0000256" key="5">
    <source>
        <dbReference type="ARBA" id="ARBA00022516"/>
    </source>
</evidence>
<dbReference type="SUPFAM" id="SSF53756">
    <property type="entry name" value="UDP-Glycosyltransferase/glycogen phosphorylase"/>
    <property type="match status" value="1"/>
</dbReference>
<dbReference type="RefSeq" id="WP_354297852.1">
    <property type="nucleotide sequence ID" value="NZ_JBEPLU010000002.1"/>
</dbReference>
<dbReference type="PANTHER" id="PTHR30372:SF4">
    <property type="entry name" value="LIPID-A-DISACCHARIDE SYNTHASE, MITOCHONDRIAL-RELATED"/>
    <property type="match status" value="1"/>
</dbReference>
<evidence type="ECO:0000256" key="6">
    <source>
        <dbReference type="ARBA" id="ARBA00022556"/>
    </source>
</evidence>
<comment type="function">
    <text evidence="1">Condensation of UDP-2,3-diacylglucosamine and 2,3-diacylglucosamine-1-phosphate to form lipid A disaccharide, a precursor of lipid A, a phosphorylated glycolipid that anchors the lipopolysaccharide to the outer membrane of the cell.</text>
</comment>
<dbReference type="NCBIfam" id="TIGR00215">
    <property type="entry name" value="lpxB"/>
    <property type="match status" value="1"/>
</dbReference>
<dbReference type="Proteomes" id="UP001549110">
    <property type="component" value="Unassembled WGS sequence"/>
</dbReference>
<dbReference type="EC" id="2.4.1.182" evidence="3 11"/>